<keyword evidence="2" id="KW-1185">Reference proteome</keyword>
<organism evidence="1 2">
    <name type="scientific">Micromonospora humidisoli</name>
    <dbReference type="NCBI Taxonomy" id="2807622"/>
    <lineage>
        <taxon>Bacteria</taxon>
        <taxon>Bacillati</taxon>
        <taxon>Actinomycetota</taxon>
        <taxon>Actinomycetes</taxon>
        <taxon>Micromonosporales</taxon>
        <taxon>Micromonosporaceae</taxon>
        <taxon>Micromonospora</taxon>
    </lineage>
</organism>
<proteinExistence type="predicted"/>
<dbReference type="Gene3D" id="3.40.630.30">
    <property type="match status" value="1"/>
</dbReference>
<comment type="caution">
    <text evidence="1">The sequence shown here is derived from an EMBL/GenBank/DDBJ whole genome shotgun (WGS) entry which is preliminary data.</text>
</comment>
<gene>
    <name evidence="1" type="ORF">JQN84_30755</name>
</gene>
<name>A0ABS2JMP4_9ACTN</name>
<reference evidence="1 2" key="1">
    <citation type="submission" date="2021-02" db="EMBL/GenBank/DDBJ databases">
        <authorList>
            <person name="Lee D.-H."/>
        </authorList>
    </citation>
    <scope>NUCLEOTIDE SEQUENCE [LARGE SCALE GENOMIC DNA]</scope>
    <source>
        <strain evidence="1 2">MMS20-R2-29</strain>
    </source>
</reference>
<dbReference type="EMBL" id="JAFEUO010000016">
    <property type="protein sequence ID" value="MBM7086911.1"/>
    <property type="molecule type" value="Genomic_DNA"/>
</dbReference>
<accession>A0ABS2JMP4</accession>
<protein>
    <submittedName>
        <fullName evidence="1">N-acetyltransferase</fullName>
    </submittedName>
</protein>
<evidence type="ECO:0000313" key="2">
    <source>
        <dbReference type="Proteomes" id="UP000809587"/>
    </source>
</evidence>
<sequence>MLSAGPVGAWLVPAVTDRPQVLRRYARLAVSWGLAHGRADTTVDRSAVAVWFRRGEVPVPSAVWMYDLHRVLGPHAPRFALWHAYLDAVVPHVPHAYLAHLATRPGQDDTARALLAAQHRVWDAEGLPAYAECPGGRPRDGVLAGCGYAPRSPILLEPGGPALWRMWRPALDGGRSCGGLSPRVRLRRGVTLSRGRLIPVPPHSP</sequence>
<evidence type="ECO:0000313" key="1">
    <source>
        <dbReference type="EMBL" id="MBM7086911.1"/>
    </source>
</evidence>
<dbReference type="Proteomes" id="UP000809587">
    <property type="component" value="Unassembled WGS sequence"/>
</dbReference>